<keyword evidence="21" id="KW-1185">Reference proteome</keyword>
<sequence length="483" mass="51871">MRRTIPFAEVAQHNCAGDCWVVIHGRVYDLTEFLGVHPGGSEIILKYAGGDASAAFAGVHPPDIVAMLADNAFLGEVSGGDGRASLEPDSQENKKSVGSDFRVRKGDSTGEEVPATGPSIKKMLRLADFEEAAISRMPREALGYITSGANDEITLRENRVAWNRLWLRPRVLVDVTSVDASSRILGFKSSMPVYISATAVNGLAHPGGEVLVTRAAHAAGVIHMLPTLSSRTLEEMTAARHPDQVQFYQLYVSSDRQRAADMVRCAEVAGCKALFITVDVPVPGRRETDMRCKGVAATLAGTTVASSATFYDPKLSWADIAWFRSITTMPIVLKGIQAGEDAVQALHLGVDGIVVSNHGGRQLDGTRSTVQVLAEVMEALRSLPGRSKMEVFVDGGIRRGTDIFKALALGAKAVGIGRPVLYGLGAFGQDGVEQVLHLLGEELRTCMALMGTPTLADIKPNLIVSDHRRCYCADEDAYQQSKL</sequence>
<evidence type="ECO:0000256" key="11">
    <source>
        <dbReference type="ARBA" id="ARBA00052399"/>
    </source>
</evidence>
<dbReference type="InterPro" id="IPR001199">
    <property type="entry name" value="Cyt_B5-like_heme/steroid-bd"/>
</dbReference>
<comment type="subcellular location">
    <subcellularLocation>
        <location evidence="2">Mitochondrion intermembrane space</location>
    </subcellularLocation>
</comment>
<comment type="similarity">
    <text evidence="13">In the N-terminal section; belongs to the cytochrome b5 family.</text>
</comment>
<organism evidence="20 21">
    <name type="scientific">Cymbomonas tetramitiformis</name>
    <dbReference type="NCBI Taxonomy" id="36881"/>
    <lineage>
        <taxon>Eukaryota</taxon>
        <taxon>Viridiplantae</taxon>
        <taxon>Chlorophyta</taxon>
        <taxon>Pyramimonadophyceae</taxon>
        <taxon>Pyramimonadales</taxon>
        <taxon>Pyramimonadaceae</taxon>
        <taxon>Cymbomonas</taxon>
    </lineage>
</organism>
<dbReference type="InterPro" id="IPR008259">
    <property type="entry name" value="FMN_hydac_DH_AS"/>
</dbReference>
<dbReference type="InterPro" id="IPR013785">
    <property type="entry name" value="Aldolase_TIM"/>
</dbReference>
<dbReference type="Pfam" id="PF00173">
    <property type="entry name" value="Cyt-b5"/>
    <property type="match status" value="1"/>
</dbReference>
<dbReference type="SUPFAM" id="SSF55856">
    <property type="entry name" value="Cytochrome b5-like heme/steroid binding domain"/>
    <property type="match status" value="1"/>
</dbReference>
<evidence type="ECO:0000256" key="15">
    <source>
        <dbReference type="ARBA" id="ARBA00068515"/>
    </source>
</evidence>
<evidence type="ECO:0000256" key="9">
    <source>
        <dbReference type="ARBA" id="ARBA00023004"/>
    </source>
</evidence>
<evidence type="ECO:0000256" key="8">
    <source>
        <dbReference type="ARBA" id="ARBA00023002"/>
    </source>
</evidence>
<dbReference type="SUPFAM" id="SSF51395">
    <property type="entry name" value="FMN-linked oxidoreductases"/>
    <property type="match status" value="1"/>
</dbReference>
<dbReference type="AlphaFoldDB" id="A0AAE0FHV0"/>
<dbReference type="PROSITE" id="PS51349">
    <property type="entry name" value="FMN_HYDROXY_ACID_DH_2"/>
    <property type="match status" value="1"/>
</dbReference>
<gene>
    <name evidence="20" type="ORF">CYMTET_31290</name>
</gene>
<evidence type="ECO:0000256" key="14">
    <source>
        <dbReference type="ARBA" id="ARBA00066458"/>
    </source>
</evidence>
<dbReference type="EC" id="1.1.2.3" evidence="14"/>
<dbReference type="PANTHER" id="PTHR10578">
    <property type="entry name" value="S -2-HYDROXY-ACID OXIDASE-RELATED"/>
    <property type="match status" value="1"/>
</dbReference>
<proteinExistence type="inferred from homology"/>
<dbReference type="GO" id="GO:0046872">
    <property type="term" value="F:metal ion binding"/>
    <property type="evidence" value="ECO:0007669"/>
    <property type="project" value="UniProtKB-UniRule"/>
</dbReference>
<feature type="compositionally biased region" description="Basic and acidic residues" evidence="17">
    <location>
        <begin position="91"/>
        <end position="108"/>
    </location>
</feature>
<evidence type="ECO:0000256" key="2">
    <source>
        <dbReference type="ARBA" id="ARBA00004569"/>
    </source>
</evidence>
<feature type="domain" description="FMN hydroxy acid dehydrogenase" evidence="19">
    <location>
        <begin position="118"/>
        <end position="468"/>
    </location>
</feature>
<dbReference type="Proteomes" id="UP001190700">
    <property type="component" value="Unassembled WGS sequence"/>
</dbReference>
<dbReference type="PANTHER" id="PTHR10578:SF148">
    <property type="entry name" value="L-LACTATE DEHYDROGENASE (CYTOCHROME)"/>
    <property type="match status" value="1"/>
</dbReference>
<keyword evidence="8" id="KW-0560">Oxidoreductase</keyword>
<keyword evidence="10" id="KW-0496">Mitochondrion</keyword>
<evidence type="ECO:0000256" key="12">
    <source>
        <dbReference type="ARBA" id="ARBA00061137"/>
    </source>
</evidence>
<evidence type="ECO:0000313" key="21">
    <source>
        <dbReference type="Proteomes" id="UP001190700"/>
    </source>
</evidence>
<comment type="catalytic activity">
    <reaction evidence="11">
        <text>(S)-lactate + 2 Fe(III)-[cytochrome c] = 2 Fe(II)-[cytochrome c] + pyruvate + 2 H(+)</text>
        <dbReference type="Rhea" id="RHEA:19909"/>
        <dbReference type="Rhea" id="RHEA-COMP:10350"/>
        <dbReference type="Rhea" id="RHEA-COMP:14399"/>
        <dbReference type="ChEBI" id="CHEBI:15361"/>
        <dbReference type="ChEBI" id="CHEBI:15378"/>
        <dbReference type="ChEBI" id="CHEBI:16651"/>
        <dbReference type="ChEBI" id="CHEBI:29033"/>
        <dbReference type="ChEBI" id="CHEBI:29034"/>
        <dbReference type="EC" id="1.1.2.3"/>
    </reaction>
    <physiologicalReaction direction="left-to-right" evidence="11">
        <dbReference type="Rhea" id="RHEA:19910"/>
    </physiologicalReaction>
</comment>
<dbReference type="PROSITE" id="PS00557">
    <property type="entry name" value="FMN_HYDROXY_ACID_DH_1"/>
    <property type="match status" value="1"/>
</dbReference>
<evidence type="ECO:0000259" key="18">
    <source>
        <dbReference type="PROSITE" id="PS50255"/>
    </source>
</evidence>
<dbReference type="FunFam" id="3.20.20.70:FF:000062">
    <property type="entry name" value="Cytochrome b2, mitochondrial, putative"/>
    <property type="match status" value="1"/>
</dbReference>
<keyword evidence="9 16" id="KW-0408">Iron</keyword>
<keyword evidence="7 16" id="KW-0479">Metal-binding</keyword>
<dbReference type="InterPro" id="IPR037396">
    <property type="entry name" value="FMN_HAD"/>
</dbReference>
<evidence type="ECO:0000256" key="17">
    <source>
        <dbReference type="SAM" id="MobiDB-lite"/>
    </source>
</evidence>
<evidence type="ECO:0000256" key="3">
    <source>
        <dbReference type="ARBA" id="ARBA00011881"/>
    </source>
</evidence>
<dbReference type="InterPro" id="IPR036400">
    <property type="entry name" value="Cyt_B5-like_heme/steroid_sf"/>
</dbReference>
<feature type="region of interest" description="Disordered" evidence="17">
    <location>
        <begin position="80"/>
        <end position="116"/>
    </location>
</feature>
<dbReference type="InterPro" id="IPR018506">
    <property type="entry name" value="Cyt_B5_heme-BS"/>
</dbReference>
<evidence type="ECO:0000313" key="20">
    <source>
        <dbReference type="EMBL" id="KAK3259725.1"/>
    </source>
</evidence>
<comment type="similarity">
    <text evidence="16">Belongs to the cytochrome b5 family.</text>
</comment>
<dbReference type="GO" id="GO:0005758">
    <property type="term" value="C:mitochondrial intermembrane space"/>
    <property type="evidence" value="ECO:0007669"/>
    <property type="project" value="UniProtKB-SubCell"/>
</dbReference>
<evidence type="ECO:0000256" key="7">
    <source>
        <dbReference type="ARBA" id="ARBA00022723"/>
    </source>
</evidence>
<dbReference type="InterPro" id="IPR000262">
    <property type="entry name" value="FMN-dep_DH"/>
</dbReference>
<comment type="caution">
    <text evidence="20">The sequence shown here is derived from an EMBL/GenBank/DDBJ whole genome shotgun (WGS) entry which is preliminary data.</text>
</comment>
<evidence type="ECO:0000256" key="5">
    <source>
        <dbReference type="ARBA" id="ARBA00022630"/>
    </source>
</evidence>
<dbReference type="Gene3D" id="3.10.120.10">
    <property type="entry name" value="Cytochrome b5-like heme/steroid binding domain"/>
    <property type="match status" value="1"/>
</dbReference>
<dbReference type="PROSITE" id="PS00191">
    <property type="entry name" value="CYTOCHROME_B5_1"/>
    <property type="match status" value="1"/>
</dbReference>
<keyword evidence="5" id="KW-0285">Flavoprotein</keyword>
<evidence type="ECO:0000256" key="10">
    <source>
        <dbReference type="ARBA" id="ARBA00023128"/>
    </source>
</evidence>
<evidence type="ECO:0000256" key="16">
    <source>
        <dbReference type="RuleBase" id="RU362121"/>
    </source>
</evidence>
<evidence type="ECO:0000256" key="1">
    <source>
        <dbReference type="ARBA" id="ARBA00001917"/>
    </source>
</evidence>
<reference evidence="20 21" key="1">
    <citation type="journal article" date="2015" name="Genome Biol. Evol.">
        <title>Comparative Genomics of a Bacterivorous Green Alga Reveals Evolutionary Causalities and Consequences of Phago-Mixotrophic Mode of Nutrition.</title>
        <authorList>
            <person name="Burns J.A."/>
            <person name="Paasch A."/>
            <person name="Narechania A."/>
            <person name="Kim E."/>
        </authorList>
    </citation>
    <scope>NUCLEOTIDE SEQUENCE [LARGE SCALE GENOMIC DNA]</scope>
    <source>
        <strain evidence="20 21">PLY_AMNH</strain>
    </source>
</reference>
<dbReference type="PROSITE" id="PS50255">
    <property type="entry name" value="CYTOCHROME_B5_2"/>
    <property type="match status" value="1"/>
</dbReference>
<accession>A0AAE0FHV0</accession>
<dbReference type="GO" id="GO:0004460">
    <property type="term" value="F:L-lactate dehydrogenase (cytochrome) activity"/>
    <property type="evidence" value="ECO:0007669"/>
    <property type="project" value="UniProtKB-EC"/>
</dbReference>
<keyword evidence="4 16" id="KW-0349">Heme</keyword>
<comment type="similarity">
    <text evidence="12">In the C-terminal section; belongs to the FMN-dependent alpha-hydroxy acid dehydrogenase family.</text>
</comment>
<dbReference type="SMART" id="SM01117">
    <property type="entry name" value="Cyt-b5"/>
    <property type="match status" value="1"/>
</dbReference>
<evidence type="ECO:0000256" key="4">
    <source>
        <dbReference type="ARBA" id="ARBA00022617"/>
    </source>
</evidence>
<dbReference type="GO" id="GO:0020037">
    <property type="term" value="F:heme binding"/>
    <property type="evidence" value="ECO:0007669"/>
    <property type="project" value="UniProtKB-UniRule"/>
</dbReference>
<keyword evidence="6" id="KW-0288">FMN</keyword>
<dbReference type="EMBL" id="LGRX02018507">
    <property type="protein sequence ID" value="KAK3259725.1"/>
    <property type="molecule type" value="Genomic_DNA"/>
</dbReference>
<protein>
    <recommendedName>
        <fullName evidence="15">L-lactate dehydrogenase (cytochrome)</fullName>
        <ecNumber evidence="14">1.1.2.3</ecNumber>
    </recommendedName>
</protein>
<name>A0AAE0FHV0_9CHLO</name>
<evidence type="ECO:0000256" key="13">
    <source>
        <dbReference type="ARBA" id="ARBA00061589"/>
    </source>
</evidence>
<evidence type="ECO:0000256" key="6">
    <source>
        <dbReference type="ARBA" id="ARBA00022643"/>
    </source>
</evidence>
<dbReference type="Pfam" id="PF01070">
    <property type="entry name" value="FMN_dh"/>
    <property type="match status" value="1"/>
</dbReference>
<comment type="subunit">
    <text evidence="3">Homotetramer.</text>
</comment>
<dbReference type="Gene3D" id="3.20.20.70">
    <property type="entry name" value="Aldolase class I"/>
    <property type="match status" value="1"/>
</dbReference>
<feature type="domain" description="Cytochrome b5 heme-binding" evidence="18">
    <location>
        <begin position="2"/>
        <end position="78"/>
    </location>
</feature>
<comment type="cofactor">
    <cofactor evidence="1">
        <name>FMN</name>
        <dbReference type="ChEBI" id="CHEBI:58210"/>
    </cofactor>
</comment>
<evidence type="ECO:0000259" key="19">
    <source>
        <dbReference type="PROSITE" id="PS51349"/>
    </source>
</evidence>